<reference evidence="2 3" key="1">
    <citation type="submission" date="2016-10" db="EMBL/GenBank/DDBJ databases">
        <authorList>
            <person name="de Groot N.N."/>
        </authorList>
    </citation>
    <scope>NUCLEOTIDE SEQUENCE [LARGE SCALE GENOMIC DNA]</scope>
    <source>
        <strain evidence="2 3">IBRC-M 10780</strain>
    </source>
</reference>
<dbReference type="AlphaFoldDB" id="A0A1I0FIS4"/>
<keyword evidence="1" id="KW-1133">Transmembrane helix</keyword>
<dbReference type="Gene3D" id="2.60.40.3680">
    <property type="match status" value="1"/>
</dbReference>
<gene>
    <name evidence="2" type="ORF">SAMN05216389_11574</name>
</gene>
<evidence type="ECO:0000313" key="2">
    <source>
        <dbReference type="EMBL" id="SET57919.1"/>
    </source>
</evidence>
<sequence length="359" mass="40900">MKFLFIVIMFISFLIYPIGVHANGTSFLEDSSSPSGHVLPMEEGIVRINKEKIMIDIANDSSRGFFDMDNPPLVANIQVIYEIVNETKEMMDVPIAFPQPGDSYQWNITLDGENVPLSGKVKMDTSDLTGGNLHKEWVHPRTNENYVFSGYDALSKVSLESKTFNIQLKAKESHELQINYEAGLGIDETRSLHPVYRLDYLLYPASYWSDFKDLSIQVKVLPKSFVHTNLSLKQNDKDTYVAEFTELPKENLVLFISPSSGVVIDLFHSRGTALFFLVLWTIMFLITHWKVLPKMKNKILRQGISLALLFLSLFIGYDILSHKLLGYPFTTFQFIVFIGYVILLCFVWVLSSRKRGGGD</sequence>
<keyword evidence="3" id="KW-1185">Reference proteome</keyword>
<organism evidence="2 3">
    <name type="scientific">Oceanobacillus limi</name>
    <dbReference type="NCBI Taxonomy" id="930131"/>
    <lineage>
        <taxon>Bacteria</taxon>
        <taxon>Bacillati</taxon>
        <taxon>Bacillota</taxon>
        <taxon>Bacilli</taxon>
        <taxon>Bacillales</taxon>
        <taxon>Bacillaceae</taxon>
        <taxon>Oceanobacillus</taxon>
    </lineage>
</organism>
<dbReference type="STRING" id="930131.SAMN05216389_11574"/>
<feature type="transmembrane region" description="Helical" evidence="1">
    <location>
        <begin position="332"/>
        <end position="350"/>
    </location>
</feature>
<feature type="transmembrane region" description="Helical" evidence="1">
    <location>
        <begin position="303"/>
        <end position="320"/>
    </location>
</feature>
<dbReference type="Proteomes" id="UP000198618">
    <property type="component" value="Unassembled WGS sequence"/>
</dbReference>
<keyword evidence="1" id="KW-0812">Transmembrane</keyword>
<proteinExistence type="predicted"/>
<name>A0A1I0FIS4_9BACI</name>
<evidence type="ECO:0000313" key="3">
    <source>
        <dbReference type="Proteomes" id="UP000198618"/>
    </source>
</evidence>
<feature type="transmembrane region" description="Helical" evidence="1">
    <location>
        <begin position="273"/>
        <end position="291"/>
    </location>
</feature>
<keyword evidence="1" id="KW-0472">Membrane</keyword>
<accession>A0A1I0FIS4</accession>
<protein>
    <submittedName>
        <fullName evidence="2">Uncharacterized protein</fullName>
    </submittedName>
</protein>
<evidence type="ECO:0000256" key="1">
    <source>
        <dbReference type="SAM" id="Phobius"/>
    </source>
</evidence>
<dbReference type="EMBL" id="FOHE01000015">
    <property type="protein sequence ID" value="SET57919.1"/>
    <property type="molecule type" value="Genomic_DNA"/>
</dbReference>